<dbReference type="InterPro" id="IPR001279">
    <property type="entry name" value="Metallo-B-lactamas"/>
</dbReference>
<evidence type="ECO:0000256" key="1">
    <source>
        <dbReference type="ARBA" id="ARBA00022723"/>
    </source>
</evidence>
<dbReference type="InterPro" id="IPR036866">
    <property type="entry name" value="RibonucZ/Hydroxyglut_hydro"/>
</dbReference>
<evidence type="ECO:0000313" key="3">
    <source>
        <dbReference type="EMBL" id="GGD55991.1"/>
    </source>
</evidence>
<keyword evidence="4" id="KW-1185">Reference proteome</keyword>
<reference evidence="4" key="1">
    <citation type="journal article" date="2019" name="Int. J. Syst. Evol. Microbiol.">
        <title>The Global Catalogue of Microorganisms (GCM) 10K type strain sequencing project: providing services to taxonomists for standard genome sequencing and annotation.</title>
        <authorList>
            <consortium name="The Broad Institute Genomics Platform"/>
            <consortium name="The Broad Institute Genome Sequencing Center for Infectious Disease"/>
            <person name="Wu L."/>
            <person name="Ma J."/>
        </authorList>
    </citation>
    <scope>NUCLEOTIDE SEQUENCE [LARGE SCALE GENOMIC DNA]</scope>
    <source>
        <strain evidence="4">CGMCC 1.12923</strain>
    </source>
</reference>
<name>A0ABQ1R2M2_9ALTE</name>
<organism evidence="3 4">
    <name type="scientific">Lacimicrobium alkaliphilum</name>
    <dbReference type="NCBI Taxonomy" id="1526571"/>
    <lineage>
        <taxon>Bacteria</taxon>
        <taxon>Pseudomonadati</taxon>
        <taxon>Pseudomonadota</taxon>
        <taxon>Gammaproteobacteria</taxon>
        <taxon>Alteromonadales</taxon>
        <taxon>Alteromonadaceae</taxon>
        <taxon>Lacimicrobium</taxon>
    </lineage>
</organism>
<dbReference type="SUPFAM" id="SSF56281">
    <property type="entry name" value="Metallo-hydrolase/oxidoreductase"/>
    <property type="match status" value="1"/>
</dbReference>
<sequence>MSLQVQAFFHQDTSTLSYLIFDAQAKEAAIIDPALDFDYAAGHTSTEFADQLIQAVKNNELSLKWILETHAHADHLTAAQHIRAELGGKIAIGSGITQVQQTFQGLFNLGDTQDVQGRDFDHLFAEGDTFSVGRFQGRVITTPGHTNDSLTYLIDGNAFVGDSLFMPDAGTARCDFPGGSAKLLFESVQKLYALDDDTRIYVCHDYQPEGRELRYMATVGEHKTSNIHISASTSIEEFVQKREKRDKTLGMPRLIIPSIQVNIRAGELPPAEENGVHYLKVPVNLLGR</sequence>
<dbReference type="InterPro" id="IPR044528">
    <property type="entry name" value="POD-like_MBL-fold"/>
</dbReference>
<dbReference type="EMBL" id="BMGJ01000003">
    <property type="protein sequence ID" value="GGD55991.1"/>
    <property type="molecule type" value="Genomic_DNA"/>
</dbReference>
<keyword evidence="1" id="KW-0479">Metal-binding</keyword>
<dbReference type="SMART" id="SM00849">
    <property type="entry name" value="Lactamase_B"/>
    <property type="match status" value="1"/>
</dbReference>
<dbReference type="CDD" id="cd07724">
    <property type="entry name" value="POD-like_MBL-fold"/>
    <property type="match status" value="1"/>
</dbReference>
<dbReference type="PANTHER" id="PTHR43084:SF1">
    <property type="entry name" value="PERSULFIDE DIOXYGENASE ETHE1, MITOCHONDRIAL"/>
    <property type="match status" value="1"/>
</dbReference>
<accession>A0ABQ1R2M2</accession>
<dbReference type="Pfam" id="PF00753">
    <property type="entry name" value="Lactamase_B"/>
    <property type="match status" value="1"/>
</dbReference>
<comment type="caution">
    <text evidence="3">The sequence shown here is derived from an EMBL/GenBank/DDBJ whole genome shotgun (WGS) entry which is preliminary data.</text>
</comment>
<dbReference type="Gene3D" id="3.60.15.10">
    <property type="entry name" value="Ribonuclease Z/Hydroxyacylglutathione hydrolase-like"/>
    <property type="match status" value="1"/>
</dbReference>
<evidence type="ECO:0000313" key="4">
    <source>
        <dbReference type="Proteomes" id="UP000614272"/>
    </source>
</evidence>
<feature type="domain" description="Metallo-beta-lactamase" evidence="2">
    <location>
        <begin position="14"/>
        <end position="204"/>
    </location>
</feature>
<proteinExistence type="predicted"/>
<dbReference type="InterPro" id="IPR051682">
    <property type="entry name" value="Mito_Persulfide_Diox"/>
</dbReference>
<dbReference type="RefSeq" id="WP_099033892.1">
    <property type="nucleotide sequence ID" value="NZ_BMGJ01000003.1"/>
</dbReference>
<evidence type="ECO:0000259" key="2">
    <source>
        <dbReference type="SMART" id="SM00849"/>
    </source>
</evidence>
<dbReference type="PANTHER" id="PTHR43084">
    <property type="entry name" value="PERSULFIDE DIOXYGENASE ETHE1"/>
    <property type="match status" value="1"/>
</dbReference>
<protein>
    <recommendedName>
        <fullName evidence="2">Metallo-beta-lactamase domain-containing protein</fullName>
    </recommendedName>
</protein>
<dbReference type="Proteomes" id="UP000614272">
    <property type="component" value="Unassembled WGS sequence"/>
</dbReference>
<gene>
    <name evidence="3" type="ORF">GCM10011357_09480</name>
</gene>